<feature type="compositionally biased region" description="Low complexity" evidence="1">
    <location>
        <begin position="103"/>
        <end position="124"/>
    </location>
</feature>
<gene>
    <name evidence="2" type="ORF">GCM10017600_21250</name>
</gene>
<evidence type="ECO:0000256" key="1">
    <source>
        <dbReference type="SAM" id="MobiDB-lite"/>
    </source>
</evidence>
<evidence type="ECO:0000313" key="3">
    <source>
        <dbReference type="Proteomes" id="UP001143474"/>
    </source>
</evidence>
<reference evidence="2" key="1">
    <citation type="journal article" date="2014" name="Int. J. Syst. Evol. Microbiol.">
        <title>Complete genome sequence of Corynebacterium casei LMG S-19264T (=DSM 44701T), isolated from a smear-ripened cheese.</title>
        <authorList>
            <consortium name="US DOE Joint Genome Institute (JGI-PGF)"/>
            <person name="Walter F."/>
            <person name="Albersmeier A."/>
            <person name="Kalinowski J."/>
            <person name="Ruckert C."/>
        </authorList>
    </citation>
    <scope>NUCLEOTIDE SEQUENCE</scope>
    <source>
        <strain evidence="2">VKM Ac-2007</strain>
    </source>
</reference>
<sequence>MRRAAARIPGEPAADTRGPEGPGAPAAGTPAAPGGAEGVHARDDPAAGPGEDGRDPAGVAVRPEQAADNRIPVDSPVRKGRAAEAGTPGTEEFPAGVPLTPTAGSGPAAPRAAAPAAGSGAGPAAEERPRSAAVERSADAPVVEVVVEGTVRCLSRCLPVNPSVRYAKKGRTFVEFGA</sequence>
<dbReference type="AlphaFoldDB" id="A0A9W6I0H7"/>
<reference evidence="2" key="2">
    <citation type="submission" date="2023-01" db="EMBL/GenBank/DDBJ databases">
        <authorList>
            <person name="Sun Q."/>
            <person name="Evtushenko L."/>
        </authorList>
    </citation>
    <scope>NUCLEOTIDE SEQUENCE</scope>
    <source>
        <strain evidence="2">VKM Ac-2007</strain>
    </source>
</reference>
<keyword evidence="3" id="KW-1185">Reference proteome</keyword>
<feature type="compositionally biased region" description="Low complexity" evidence="1">
    <location>
        <begin position="23"/>
        <end position="34"/>
    </location>
</feature>
<name>A0A9W6I0H7_9ACTN</name>
<comment type="caution">
    <text evidence="2">The sequence shown here is derived from an EMBL/GenBank/DDBJ whole genome shotgun (WGS) entry which is preliminary data.</text>
</comment>
<feature type="compositionally biased region" description="Basic and acidic residues" evidence="1">
    <location>
        <begin position="39"/>
        <end position="55"/>
    </location>
</feature>
<dbReference type="EMBL" id="BSEV01000003">
    <property type="protein sequence ID" value="GLK08720.1"/>
    <property type="molecule type" value="Genomic_DNA"/>
</dbReference>
<dbReference type="Proteomes" id="UP001143474">
    <property type="component" value="Unassembled WGS sequence"/>
</dbReference>
<proteinExistence type="predicted"/>
<organism evidence="2 3">
    <name type="scientific">Streptosporangium carneum</name>
    <dbReference type="NCBI Taxonomy" id="47481"/>
    <lineage>
        <taxon>Bacteria</taxon>
        <taxon>Bacillati</taxon>
        <taxon>Actinomycetota</taxon>
        <taxon>Actinomycetes</taxon>
        <taxon>Streptosporangiales</taxon>
        <taxon>Streptosporangiaceae</taxon>
        <taxon>Streptosporangium</taxon>
    </lineage>
</organism>
<accession>A0A9W6I0H7</accession>
<protein>
    <submittedName>
        <fullName evidence="2">Uncharacterized protein</fullName>
    </submittedName>
</protein>
<evidence type="ECO:0000313" key="2">
    <source>
        <dbReference type="EMBL" id="GLK08720.1"/>
    </source>
</evidence>
<feature type="region of interest" description="Disordered" evidence="1">
    <location>
        <begin position="1"/>
        <end position="137"/>
    </location>
</feature>